<evidence type="ECO:0000313" key="3">
    <source>
        <dbReference type="Proteomes" id="UP000054359"/>
    </source>
</evidence>
<keyword evidence="1" id="KW-0472">Membrane</keyword>
<name>A0A087TUQ8_STEMI</name>
<keyword evidence="3" id="KW-1185">Reference proteome</keyword>
<organism evidence="2 3">
    <name type="scientific">Stegodyphus mimosarum</name>
    <name type="common">African social velvet spider</name>
    <dbReference type="NCBI Taxonomy" id="407821"/>
    <lineage>
        <taxon>Eukaryota</taxon>
        <taxon>Metazoa</taxon>
        <taxon>Ecdysozoa</taxon>
        <taxon>Arthropoda</taxon>
        <taxon>Chelicerata</taxon>
        <taxon>Arachnida</taxon>
        <taxon>Araneae</taxon>
        <taxon>Araneomorphae</taxon>
        <taxon>Entelegynae</taxon>
        <taxon>Eresoidea</taxon>
        <taxon>Eresidae</taxon>
        <taxon>Stegodyphus</taxon>
    </lineage>
</organism>
<reference evidence="2 3" key="1">
    <citation type="submission" date="2013-11" db="EMBL/GenBank/DDBJ databases">
        <title>Genome sequencing of Stegodyphus mimosarum.</title>
        <authorList>
            <person name="Bechsgaard J."/>
        </authorList>
    </citation>
    <scope>NUCLEOTIDE SEQUENCE [LARGE SCALE GENOMIC DNA]</scope>
</reference>
<keyword evidence="1" id="KW-1133">Transmembrane helix</keyword>
<evidence type="ECO:0000256" key="1">
    <source>
        <dbReference type="SAM" id="Phobius"/>
    </source>
</evidence>
<proteinExistence type="predicted"/>
<dbReference type="AlphaFoldDB" id="A0A087TUQ8"/>
<sequence>MGFLMCNANGGQCTFNVIRKIITPFRQVIPACFYCSQSKTNISAWLIFLSSVSLSSSALLSWLQFLLLSRFTLQMIFWSLKIWFTISCIYPFLNDLSDSIV</sequence>
<feature type="transmembrane region" description="Helical" evidence="1">
    <location>
        <begin position="75"/>
        <end position="93"/>
    </location>
</feature>
<accession>A0A087TUQ8</accession>
<feature type="transmembrane region" description="Helical" evidence="1">
    <location>
        <begin position="42"/>
        <end position="63"/>
    </location>
</feature>
<evidence type="ECO:0000313" key="2">
    <source>
        <dbReference type="EMBL" id="KFM68847.1"/>
    </source>
</evidence>
<dbReference type="EMBL" id="KK116814">
    <property type="protein sequence ID" value="KFM68847.1"/>
    <property type="molecule type" value="Genomic_DNA"/>
</dbReference>
<keyword evidence="1" id="KW-0812">Transmembrane</keyword>
<gene>
    <name evidence="2" type="ORF">X975_25327</name>
</gene>
<protein>
    <submittedName>
        <fullName evidence="2">Uncharacterized protein</fullName>
    </submittedName>
</protein>
<dbReference type="Proteomes" id="UP000054359">
    <property type="component" value="Unassembled WGS sequence"/>
</dbReference>
<feature type="non-terminal residue" evidence="2">
    <location>
        <position position="101"/>
    </location>
</feature>